<organism evidence="2 3">
    <name type="scientific">Lentinula raphanica</name>
    <dbReference type="NCBI Taxonomy" id="153919"/>
    <lineage>
        <taxon>Eukaryota</taxon>
        <taxon>Fungi</taxon>
        <taxon>Dikarya</taxon>
        <taxon>Basidiomycota</taxon>
        <taxon>Agaricomycotina</taxon>
        <taxon>Agaricomycetes</taxon>
        <taxon>Agaricomycetidae</taxon>
        <taxon>Agaricales</taxon>
        <taxon>Marasmiineae</taxon>
        <taxon>Omphalotaceae</taxon>
        <taxon>Lentinula</taxon>
    </lineage>
</organism>
<evidence type="ECO:0000256" key="1">
    <source>
        <dbReference type="SAM" id="MobiDB-lite"/>
    </source>
</evidence>
<comment type="caution">
    <text evidence="2">The sequence shown here is derived from an EMBL/GenBank/DDBJ whole genome shotgun (WGS) entry which is preliminary data.</text>
</comment>
<gene>
    <name evidence="2" type="ORF">F5878DRAFT_699562</name>
</gene>
<feature type="region of interest" description="Disordered" evidence="1">
    <location>
        <begin position="46"/>
        <end position="79"/>
    </location>
</feature>
<dbReference type="AlphaFoldDB" id="A0AA38NZH1"/>
<feature type="compositionally biased region" description="Basic and acidic residues" evidence="1">
    <location>
        <begin position="67"/>
        <end position="78"/>
    </location>
</feature>
<dbReference type="EMBL" id="MU806681">
    <property type="protein sequence ID" value="KAJ3833509.1"/>
    <property type="molecule type" value="Genomic_DNA"/>
</dbReference>
<accession>A0AA38NZH1</accession>
<evidence type="ECO:0000313" key="3">
    <source>
        <dbReference type="Proteomes" id="UP001163846"/>
    </source>
</evidence>
<proteinExistence type="predicted"/>
<dbReference type="Proteomes" id="UP001163846">
    <property type="component" value="Unassembled WGS sequence"/>
</dbReference>
<reference evidence="2" key="1">
    <citation type="submission" date="2022-08" db="EMBL/GenBank/DDBJ databases">
        <authorList>
            <consortium name="DOE Joint Genome Institute"/>
            <person name="Min B."/>
            <person name="Riley R."/>
            <person name="Sierra-Patev S."/>
            <person name="Naranjo-Ortiz M."/>
            <person name="Looney B."/>
            <person name="Konkel Z."/>
            <person name="Slot J.C."/>
            <person name="Sakamoto Y."/>
            <person name="Steenwyk J.L."/>
            <person name="Rokas A."/>
            <person name="Carro J."/>
            <person name="Camarero S."/>
            <person name="Ferreira P."/>
            <person name="Molpeceres G."/>
            <person name="Ruiz-Duenas F.J."/>
            <person name="Serrano A."/>
            <person name="Henrissat B."/>
            <person name="Drula E."/>
            <person name="Hughes K.W."/>
            <person name="Mata J.L."/>
            <person name="Ishikawa N.K."/>
            <person name="Vargas-Isla R."/>
            <person name="Ushijima S."/>
            <person name="Smith C.A."/>
            <person name="Ahrendt S."/>
            <person name="Andreopoulos W."/>
            <person name="He G."/>
            <person name="Labutti K."/>
            <person name="Lipzen A."/>
            <person name="Ng V."/>
            <person name="Sandor L."/>
            <person name="Barry K."/>
            <person name="Martinez A.T."/>
            <person name="Xiao Y."/>
            <person name="Gibbons J.G."/>
            <person name="Terashima K."/>
            <person name="Hibbett D.S."/>
            <person name="Grigoriev I.V."/>
        </authorList>
    </citation>
    <scope>NUCLEOTIDE SEQUENCE</scope>
    <source>
        <strain evidence="2">TFB9207</strain>
    </source>
</reference>
<protein>
    <submittedName>
        <fullName evidence="2">Uncharacterized protein</fullName>
    </submittedName>
</protein>
<sequence>MSAVRNEETSQVFGPSFRLPASIFVPPSLNTSQRVIVYDTNQRSLHNPLGGSDALRSGKKVAGTEGWEGRRERKERKEKSRFRSLSTYSRSVDEQGSRDSFFPSFTTLDATHNHTRTLLNTIPFHPSSTRIVRNKNEREGFEFEEGGWDRDGIGVRLGGGGRGRRTGNWGWVLKRETLFKEESINMLARISRYRFTNSFLPYKRKYFSETSIPIDSFKDSFGFKMKRSSWDRTWEIYKGESTLK</sequence>
<evidence type="ECO:0000313" key="2">
    <source>
        <dbReference type="EMBL" id="KAJ3833509.1"/>
    </source>
</evidence>
<keyword evidence="3" id="KW-1185">Reference proteome</keyword>
<name>A0AA38NZH1_9AGAR</name>